<evidence type="ECO:0000313" key="1">
    <source>
        <dbReference type="EMBL" id="VDM75824.1"/>
    </source>
</evidence>
<organism evidence="1 2">
    <name type="scientific">Strongylus vulgaris</name>
    <name type="common">Blood worm</name>
    <dbReference type="NCBI Taxonomy" id="40348"/>
    <lineage>
        <taxon>Eukaryota</taxon>
        <taxon>Metazoa</taxon>
        <taxon>Ecdysozoa</taxon>
        <taxon>Nematoda</taxon>
        <taxon>Chromadorea</taxon>
        <taxon>Rhabditida</taxon>
        <taxon>Rhabditina</taxon>
        <taxon>Rhabditomorpha</taxon>
        <taxon>Strongyloidea</taxon>
        <taxon>Strongylidae</taxon>
        <taxon>Strongylus</taxon>
    </lineage>
</organism>
<evidence type="ECO:0000313" key="2">
    <source>
        <dbReference type="Proteomes" id="UP000270094"/>
    </source>
</evidence>
<dbReference type="AlphaFoldDB" id="A0A3P7JCQ0"/>
<dbReference type="Proteomes" id="UP000270094">
    <property type="component" value="Unassembled WGS sequence"/>
</dbReference>
<gene>
    <name evidence="1" type="ORF">SVUK_LOCUS10822</name>
</gene>
<reference evidence="1 2" key="1">
    <citation type="submission" date="2018-11" db="EMBL/GenBank/DDBJ databases">
        <authorList>
            <consortium name="Pathogen Informatics"/>
        </authorList>
    </citation>
    <scope>NUCLEOTIDE SEQUENCE [LARGE SCALE GENOMIC DNA]</scope>
</reference>
<dbReference type="EMBL" id="UYYB01095882">
    <property type="protein sequence ID" value="VDM75824.1"/>
    <property type="molecule type" value="Genomic_DNA"/>
</dbReference>
<sequence>MTPGVKRKSDETLDGQAGVEQSEDGMLWSFSTPNHSKDSWQALYLAADEGLLLTDVSTFPTGAFAGYSSSGYKSTSKGFNNSKGALRLLFKKSATVTSLSDITSLTRDRKEFHLFRPYFFHDLSFLFTKDVARGEELVFEMLQKLVGSAVIDIKEIEELRSMCPDPYLPNRIYRLTWQVIEIAVGRRLCNDLQEQLRDEIRKKIKESALPLILT</sequence>
<dbReference type="OrthoDB" id="273345at2759"/>
<name>A0A3P7JCQ0_STRVU</name>
<accession>A0A3P7JCQ0</accession>
<protein>
    <submittedName>
        <fullName evidence="1">Uncharacterized protein</fullName>
    </submittedName>
</protein>
<proteinExistence type="predicted"/>
<keyword evidence="2" id="KW-1185">Reference proteome</keyword>